<dbReference type="Gene3D" id="2.40.128.110">
    <property type="entry name" value="Lipid/polyisoprenoid-binding, YceI-like"/>
    <property type="match status" value="1"/>
</dbReference>
<dbReference type="OrthoDB" id="5320699at2"/>
<name>A0A3D8IAU2_9HELI</name>
<reference evidence="3 4" key="1">
    <citation type="submission" date="2018-04" db="EMBL/GenBank/DDBJ databases">
        <title>Novel Campyloabacter and Helicobacter Species and Strains.</title>
        <authorList>
            <person name="Mannion A.J."/>
            <person name="Shen Z."/>
            <person name="Fox J.G."/>
        </authorList>
    </citation>
    <scope>NUCLEOTIDE SEQUENCE [LARGE SCALE GENOMIC DNA]</scope>
    <source>
        <strain evidence="3 4">MIT 17-337</strain>
    </source>
</reference>
<dbReference type="AlphaFoldDB" id="A0A3D8IAU2"/>
<dbReference type="InterPro" id="IPR036761">
    <property type="entry name" value="TTHA0802/YceI-like_sf"/>
</dbReference>
<dbReference type="PANTHER" id="PTHR34406:SF1">
    <property type="entry name" value="PROTEIN YCEI"/>
    <property type="match status" value="1"/>
</dbReference>
<feature type="domain" description="Lipid/polyisoprenoid-binding YceI-like" evidence="2">
    <location>
        <begin position="24"/>
        <end position="183"/>
    </location>
</feature>
<dbReference type="Pfam" id="PF04264">
    <property type="entry name" value="YceI"/>
    <property type="match status" value="1"/>
</dbReference>
<evidence type="ECO:0000259" key="2">
    <source>
        <dbReference type="SMART" id="SM00867"/>
    </source>
</evidence>
<dbReference type="SUPFAM" id="SSF101874">
    <property type="entry name" value="YceI-like"/>
    <property type="match status" value="1"/>
</dbReference>
<organism evidence="3 4">
    <name type="scientific">Helicobacter didelphidarum</name>
    <dbReference type="NCBI Taxonomy" id="2040648"/>
    <lineage>
        <taxon>Bacteria</taxon>
        <taxon>Pseudomonadati</taxon>
        <taxon>Campylobacterota</taxon>
        <taxon>Epsilonproteobacteria</taxon>
        <taxon>Campylobacterales</taxon>
        <taxon>Helicobacteraceae</taxon>
        <taxon>Helicobacter</taxon>
    </lineage>
</organism>
<dbReference type="Proteomes" id="UP000256379">
    <property type="component" value="Unassembled WGS sequence"/>
</dbReference>
<feature type="chain" id="PRO_5017539284" description="Lipid/polyisoprenoid-binding YceI-like domain-containing protein" evidence="1">
    <location>
        <begin position="23"/>
        <end position="184"/>
    </location>
</feature>
<dbReference type="InterPro" id="IPR007372">
    <property type="entry name" value="Lipid/polyisoprenoid-bd_YceI"/>
</dbReference>
<evidence type="ECO:0000256" key="1">
    <source>
        <dbReference type="SAM" id="SignalP"/>
    </source>
</evidence>
<evidence type="ECO:0000313" key="3">
    <source>
        <dbReference type="EMBL" id="RDU62066.1"/>
    </source>
</evidence>
<dbReference type="PANTHER" id="PTHR34406">
    <property type="entry name" value="PROTEIN YCEI"/>
    <property type="match status" value="1"/>
</dbReference>
<comment type="caution">
    <text evidence="3">The sequence shown here is derived from an EMBL/GenBank/DDBJ whole genome shotgun (WGS) entry which is preliminary data.</text>
</comment>
<gene>
    <name evidence="3" type="ORF">CQA53_09620</name>
</gene>
<dbReference type="RefSeq" id="WP_115543784.1">
    <property type="nucleotide sequence ID" value="NZ_NXLQ01000036.1"/>
</dbReference>
<keyword evidence="4" id="KW-1185">Reference proteome</keyword>
<dbReference type="EMBL" id="NXLQ01000036">
    <property type="protein sequence ID" value="RDU62066.1"/>
    <property type="molecule type" value="Genomic_DNA"/>
</dbReference>
<feature type="signal peptide" evidence="1">
    <location>
        <begin position="1"/>
        <end position="22"/>
    </location>
</feature>
<protein>
    <recommendedName>
        <fullName evidence="2">Lipid/polyisoprenoid-binding YceI-like domain-containing protein</fullName>
    </recommendedName>
</protein>
<evidence type="ECO:0000313" key="4">
    <source>
        <dbReference type="Proteomes" id="UP000256379"/>
    </source>
</evidence>
<keyword evidence="1" id="KW-0732">Signal</keyword>
<sequence>MALKSLVALIMCAFMGLVSVSAKEFHLKNDSHIGFRIKKMGFMNVKGHFKQFSGTLNLESPHNIKSLQGEIVIDSVFSDSKKRDKHLLEADYFNASVNPKGIFVMTSYEINSTEERLYRGTMRANLTLNGVEKNIAFDYSLDISDATMPKLTLESKLNIKDFGMKGSGMHSDEAMIEIETLWEE</sequence>
<dbReference type="SMART" id="SM00867">
    <property type="entry name" value="YceI"/>
    <property type="match status" value="1"/>
</dbReference>
<proteinExistence type="predicted"/>
<accession>A0A3D8IAU2</accession>